<dbReference type="EMBL" id="CADCTA010000059">
    <property type="protein sequence ID" value="CAA9237447.1"/>
    <property type="molecule type" value="Genomic_DNA"/>
</dbReference>
<evidence type="ECO:0000256" key="2">
    <source>
        <dbReference type="ARBA" id="ARBA00023015"/>
    </source>
</evidence>
<dbReference type="PROSITE" id="PS50110">
    <property type="entry name" value="RESPONSE_REGULATORY"/>
    <property type="match status" value="1"/>
</dbReference>
<feature type="domain" description="HTH luxR-type" evidence="6">
    <location>
        <begin position="145"/>
        <end position="210"/>
    </location>
</feature>
<dbReference type="SUPFAM" id="SSF46894">
    <property type="entry name" value="C-terminal effector domain of the bipartite response regulators"/>
    <property type="match status" value="1"/>
</dbReference>
<keyword evidence="2" id="KW-0805">Transcription regulation</keyword>
<dbReference type="Pfam" id="PF00196">
    <property type="entry name" value="GerE"/>
    <property type="match status" value="1"/>
</dbReference>
<dbReference type="PANTHER" id="PTHR43214">
    <property type="entry name" value="TWO-COMPONENT RESPONSE REGULATOR"/>
    <property type="match status" value="1"/>
</dbReference>
<dbReference type="SMART" id="SM00421">
    <property type="entry name" value="HTH_LUXR"/>
    <property type="match status" value="1"/>
</dbReference>
<gene>
    <name evidence="8" type="ORF">AVDCRST_MAG42-1501</name>
</gene>
<dbReference type="CDD" id="cd06170">
    <property type="entry name" value="LuxR_C_like"/>
    <property type="match status" value="1"/>
</dbReference>
<feature type="domain" description="Response regulatory" evidence="7">
    <location>
        <begin position="6"/>
        <end position="122"/>
    </location>
</feature>
<dbReference type="InterPro" id="IPR000792">
    <property type="entry name" value="Tscrpt_reg_LuxR_C"/>
</dbReference>
<dbReference type="GO" id="GO:0003677">
    <property type="term" value="F:DNA binding"/>
    <property type="evidence" value="ECO:0007669"/>
    <property type="project" value="UniProtKB-KW"/>
</dbReference>
<dbReference type="InterPro" id="IPR039420">
    <property type="entry name" value="WalR-like"/>
</dbReference>
<proteinExistence type="predicted"/>
<dbReference type="PANTHER" id="PTHR43214:SF41">
    <property type="entry name" value="NITRATE_NITRITE RESPONSE REGULATOR PROTEIN NARP"/>
    <property type="match status" value="1"/>
</dbReference>
<keyword evidence="1 5" id="KW-0597">Phosphoprotein</keyword>
<evidence type="ECO:0000256" key="1">
    <source>
        <dbReference type="ARBA" id="ARBA00022553"/>
    </source>
</evidence>
<evidence type="ECO:0000259" key="6">
    <source>
        <dbReference type="PROSITE" id="PS50043"/>
    </source>
</evidence>
<evidence type="ECO:0000259" key="7">
    <source>
        <dbReference type="PROSITE" id="PS50110"/>
    </source>
</evidence>
<dbReference type="InterPro" id="IPR058245">
    <property type="entry name" value="NreC/VraR/RcsB-like_REC"/>
</dbReference>
<dbReference type="InterPro" id="IPR001789">
    <property type="entry name" value="Sig_transdc_resp-reg_receiver"/>
</dbReference>
<protein>
    <submittedName>
        <fullName evidence="8">Two-component transcriptional response regulator, LuxR family</fullName>
    </submittedName>
</protein>
<evidence type="ECO:0000256" key="4">
    <source>
        <dbReference type="ARBA" id="ARBA00023163"/>
    </source>
</evidence>
<dbReference type="PRINTS" id="PR00038">
    <property type="entry name" value="HTHLUXR"/>
</dbReference>
<dbReference type="AlphaFoldDB" id="A0A6J4HZP4"/>
<dbReference type="SMART" id="SM00448">
    <property type="entry name" value="REC"/>
    <property type="match status" value="1"/>
</dbReference>
<accession>A0A6J4HZP4</accession>
<evidence type="ECO:0000256" key="5">
    <source>
        <dbReference type="PROSITE-ProRule" id="PRU00169"/>
    </source>
</evidence>
<reference evidence="8" key="1">
    <citation type="submission" date="2020-02" db="EMBL/GenBank/DDBJ databases">
        <authorList>
            <person name="Meier V. D."/>
        </authorList>
    </citation>
    <scope>NUCLEOTIDE SEQUENCE</scope>
    <source>
        <strain evidence="8">AVDCRST_MAG42</strain>
    </source>
</reference>
<feature type="modified residue" description="4-aspartylphosphate" evidence="5">
    <location>
        <position position="57"/>
    </location>
</feature>
<organism evidence="8">
    <name type="scientific">uncultured Chthoniobacterales bacterium</name>
    <dbReference type="NCBI Taxonomy" id="1836801"/>
    <lineage>
        <taxon>Bacteria</taxon>
        <taxon>Pseudomonadati</taxon>
        <taxon>Verrucomicrobiota</taxon>
        <taxon>Spartobacteria</taxon>
        <taxon>Chthoniobacterales</taxon>
        <taxon>environmental samples</taxon>
    </lineage>
</organism>
<keyword evidence="3" id="KW-0238">DNA-binding</keyword>
<dbReference type="PROSITE" id="PS50043">
    <property type="entry name" value="HTH_LUXR_2"/>
    <property type="match status" value="1"/>
</dbReference>
<evidence type="ECO:0000313" key="8">
    <source>
        <dbReference type="EMBL" id="CAA9237447.1"/>
    </source>
</evidence>
<name>A0A6J4HZP4_9BACT</name>
<dbReference type="GO" id="GO:0000160">
    <property type="term" value="P:phosphorelay signal transduction system"/>
    <property type="evidence" value="ECO:0007669"/>
    <property type="project" value="InterPro"/>
</dbReference>
<sequence length="217" mass="23735">MRAELRVLIADDHSIIRLGLQHTLQIHFPGAVFVEASNAAEALAHSRAAEFDIILLDITMPDRSGLDILADLKTEQPETPVLVISMHGEEQFAARVLRAGASGYINKSEVADEVVSAVRKVLAGRRYVSATLAERLASEIGKEGRGTSHEALSAREFEVLRLIAVGRSGKEIAAALSLSYKTVSTYRVRVLQKLNLQTNFDLVEYARREGLTENSAV</sequence>
<dbReference type="InterPro" id="IPR016032">
    <property type="entry name" value="Sig_transdc_resp-reg_C-effctor"/>
</dbReference>
<dbReference type="GO" id="GO:0006355">
    <property type="term" value="P:regulation of DNA-templated transcription"/>
    <property type="evidence" value="ECO:0007669"/>
    <property type="project" value="InterPro"/>
</dbReference>
<dbReference type="SUPFAM" id="SSF52172">
    <property type="entry name" value="CheY-like"/>
    <property type="match status" value="1"/>
</dbReference>
<dbReference type="Pfam" id="PF00072">
    <property type="entry name" value="Response_reg"/>
    <property type="match status" value="1"/>
</dbReference>
<dbReference type="CDD" id="cd17535">
    <property type="entry name" value="REC_NarL-like"/>
    <property type="match status" value="1"/>
</dbReference>
<evidence type="ECO:0000256" key="3">
    <source>
        <dbReference type="ARBA" id="ARBA00023125"/>
    </source>
</evidence>
<keyword evidence="4" id="KW-0804">Transcription</keyword>
<dbReference type="InterPro" id="IPR011006">
    <property type="entry name" value="CheY-like_superfamily"/>
</dbReference>
<dbReference type="Gene3D" id="3.40.50.2300">
    <property type="match status" value="1"/>
</dbReference>